<dbReference type="EnsemblMetazoa" id="MESCA006968-RA">
    <property type="protein sequence ID" value="MESCA006968-PA"/>
    <property type="gene ID" value="MESCA006968"/>
</dbReference>
<organism evidence="1 2">
    <name type="scientific">Megaselia scalaris</name>
    <name type="common">Humpbacked fly</name>
    <name type="synonym">Phora scalaris</name>
    <dbReference type="NCBI Taxonomy" id="36166"/>
    <lineage>
        <taxon>Eukaryota</taxon>
        <taxon>Metazoa</taxon>
        <taxon>Ecdysozoa</taxon>
        <taxon>Arthropoda</taxon>
        <taxon>Hexapoda</taxon>
        <taxon>Insecta</taxon>
        <taxon>Pterygota</taxon>
        <taxon>Neoptera</taxon>
        <taxon>Endopterygota</taxon>
        <taxon>Diptera</taxon>
        <taxon>Brachycera</taxon>
        <taxon>Muscomorpha</taxon>
        <taxon>Platypezoidea</taxon>
        <taxon>Phoridae</taxon>
        <taxon>Megaseliini</taxon>
        <taxon>Megaselia</taxon>
    </lineage>
</organism>
<evidence type="ECO:0000313" key="2">
    <source>
        <dbReference type="Proteomes" id="UP000015102"/>
    </source>
</evidence>
<sequence length="64" mass="7631">MDDNAAAKKIYNASVEGERRIGQCLTDKASEWFRNNKEEYFSFRTESEHNWKLKFIDITKEIID</sequence>
<name>T1GTD8_MEGSC</name>
<dbReference type="AlphaFoldDB" id="T1GTD8"/>
<dbReference type="EMBL" id="CAQQ02193543">
    <property type="status" value="NOT_ANNOTATED_CDS"/>
    <property type="molecule type" value="Genomic_DNA"/>
</dbReference>
<protein>
    <submittedName>
        <fullName evidence="1">Uncharacterized protein</fullName>
    </submittedName>
</protein>
<dbReference type="Proteomes" id="UP000015102">
    <property type="component" value="Unassembled WGS sequence"/>
</dbReference>
<keyword evidence="2" id="KW-1185">Reference proteome</keyword>
<reference evidence="1" key="2">
    <citation type="submission" date="2015-06" db="UniProtKB">
        <authorList>
            <consortium name="EnsemblMetazoa"/>
        </authorList>
    </citation>
    <scope>IDENTIFICATION</scope>
</reference>
<dbReference type="EMBL" id="CAQQ02193544">
    <property type="status" value="NOT_ANNOTATED_CDS"/>
    <property type="molecule type" value="Genomic_DNA"/>
</dbReference>
<evidence type="ECO:0000313" key="1">
    <source>
        <dbReference type="EnsemblMetazoa" id="MESCA006968-PA"/>
    </source>
</evidence>
<reference evidence="2" key="1">
    <citation type="submission" date="2013-02" db="EMBL/GenBank/DDBJ databases">
        <authorList>
            <person name="Hughes D."/>
        </authorList>
    </citation>
    <scope>NUCLEOTIDE SEQUENCE</scope>
    <source>
        <strain>Durham</strain>
        <strain evidence="2">NC isolate 2 -- Noor lab</strain>
    </source>
</reference>
<dbReference type="HOGENOM" id="CLU_2870182_0_0_1"/>
<accession>T1GTD8</accession>
<proteinExistence type="predicted"/>